<proteinExistence type="predicted"/>
<dbReference type="Proteomes" id="UP001164250">
    <property type="component" value="Chromosome 4"/>
</dbReference>
<organism evidence="1 2">
    <name type="scientific">Pistacia atlantica</name>
    <dbReference type="NCBI Taxonomy" id="434234"/>
    <lineage>
        <taxon>Eukaryota</taxon>
        <taxon>Viridiplantae</taxon>
        <taxon>Streptophyta</taxon>
        <taxon>Embryophyta</taxon>
        <taxon>Tracheophyta</taxon>
        <taxon>Spermatophyta</taxon>
        <taxon>Magnoliopsida</taxon>
        <taxon>eudicotyledons</taxon>
        <taxon>Gunneridae</taxon>
        <taxon>Pentapetalae</taxon>
        <taxon>rosids</taxon>
        <taxon>malvids</taxon>
        <taxon>Sapindales</taxon>
        <taxon>Anacardiaceae</taxon>
        <taxon>Pistacia</taxon>
    </lineage>
</organism>
<dbReference type="EMBL" id="CM047900">
    <property type="protein sequence ID" value="KAJ0098785.1"/>
    <property type="molecule type" value="Genomic_DNA"/>
</dbReference>
<gene>
    <name evidence="1" type="ORF">Patl1_21332</name>
</gene>
<evidence type="ECO:0000313" key="2">
    <source>
        <dbReference type="Proteomes" id="UP001164250"/>
    </source>
</evidence>
<name>A0ACC1BIM3_9ROSI</name>
<accession>A0ACC1BIM3</accession>
<evidence type="ECO:0000313" key="1">
    <source>
        <dbReference type="EMBL" id="KAJ0098785.1"/>
    </source>
</evidence>
<sequence length="452" mass="51280">MDPEAALELVKNGVTLLLLDVPQYTLVGIDTQVFSVGPAFKGIKMIPPGVHFVFYSSSTRDGKEFSPIIGFFVDAGPSEVIVRKWEQQEERLVKVLEDEEERYVQAVRSLEFDRQLGPYNLSQYGDWKRLSNYITKSTIERLEPIGGEITVTSESGMVKNTPKTSMEEALDEQLRASKFSTTDDNSQKKGCYYTSIPRVIKRRGMQGEELTSLNLDKASIYMYMNFEAYRTLRILFNFILLLIVGYISIQTQLLESLLIKDYGGSEDSLLGELQFAFISFLMGQSLEAFLQWKSLVSLLFGCTEAPFHTRSQLFIKFIKVVYYQLKYGLQKDRSGTETGTSALLDDSWLSADSFLHHLCKDFFSLVLEASVVDGDLLSWVSALSLASLSRFILPKKKIEPQTRKFKELLENSLGWEFQQSSAVDGIYFEENDEYAPVVEMLDDSSYNEAASV</sequence>
<reference evidence="2" key="1">
    <citation type="journal article" date="2023" name="G3 (Bethesda)">
        <title>Genome assembly and association tests identify interacting loci associated with vigor, precocity, and sex in interspecific pistachio rootstocks.</title>
        <authorList>
            <person name="Palmer W."/>
            <person name="Jacygrad E."/>
            <person name="Sagayaradj S."/>
            <person name="Cavanaugh K."/>
            <person name="Han R."/>
            <person name="Bertier L."/>
            <person name="Beede B."/>
            <person name="Kafkas S."/>
            <person name="Golino D."/>
            <person name="Preece J."/>
            <person name="Michelmore R."/>
        </authorList>
    </citation>
    <scope>NUCLEOTIDE SEQUENCE [LARGE SCALE GENOMIC DNA]</scope>
</reference>
<keyword evidence="2" id="KW-1185">Reference proteome</keyword>
<protein>
    <submittedName>
        <fullName evidence="1">Uncharacterized protein</fullName>
    </submittedName>
</protein>
<comment type="caution">
    <text evidence="1">The sequence shown here is derived from an EMBL/GenBank/DDBJ whole genome shotgun (WGS) entry which is preliminary data.</text>
</comment>